<dbReference type="EMBL" id="CAJVPM010017353">
    <property type="protein sequence ID" value="CAG8619542.1"/>
    <property type="molecule type" value="Genomic_DNA"/>
</dbReference>
<gene>
    <name evidence="1" type="ORF">SCALOS_LOCUS7605</name>
</gene>
<sequence length="79" mass="9153">MSQYAPYQLVFSDETAFDRRTLLHRYGALCIDGLLAYSIQESSMNTNNYENFIEHVLLPKINTFSEQYSVLVLDNTLIL</sequence>
<proteinExistence type="predicted"/>
<evidence type="ECO:0000313" key="2">
    <source>
        <dbReference type="Proteomes" id="UP000789860"/>
    </source>
</evidence>
<organism evidence="1 2">
    <name type="scientific">Scutellospora calospora</name>
    <dbReference type="NCBI Taxonomy" id="85575"/>
    <lineage>
        <taxon>Eukaryota</taxon>
        <taxon>Fungi</taxon>
        <taxon>Fungi incertae sedis</taxon>
        <taxon>Mucoromycota</taxon>
        <taxon>Glomeromycotina</taxon>
        <taxon>Glomeromycetes</taxon>
        <taxon>Diversisporales</taxon>
        <taxon>Gigasporaceae</taxon>
        <taxon>Scutellospora</taxon>
    </lineage>
</organism>
<reference evidence="1" key="1">
    <citation type="submission" date="2021-06" db="EMBL/GenBank/DDBJ databases">
        <authorList>
            <person name="Kallberg Y."/>
            <person name="Tangrot J."/>
            <person name="Rosling A."/>
        </authorList>
    </citation>
    <scope>NUCLEOTIDE SEQUENCE</scope>
    <source>
        <strain evidence="1">AU212A</strain>
    </source>
</reference>
<dbReference type="Proteomes" id="UP000789860">
    <property type="component" value="Unassembled WGS sequence"/>
</dbReference>
<protein>
    <submittedName>
        <fullName evidence="1">11282_t:CDS:1</fullName>
    </submittedName>
</protein>
<comment type="caution">
    <text evidence="1">The sequence shown here is derived from an EMBL/GenBank/DDBJ whole genome shotgun (WGS) entry which is preliminary data.</text>
</comment>
<accession>A0ACA9MX30</accession>
<name>A0ACA9MX30_9GLOM</name>
<evidence type="ECO:0000313" key="1">
    <source>
        <dbReference type="EMBL" id="CAG8619542.1"/>
    </source>
</evidence>
<keyword evidence="2" id="KW-1185">Reference proteome</keyword>
<feature type="non-terminal residue" evidence="1">
    <location>
        <position position="79"/>
    </location>
</feature>